<dbReference type="InterPro" id="IPR003439">
    <property type="entry name" value="ABC_transporter-like_ATP-bd"/>
</dbReference>
<protein>
    <submittedName>
        <fullName evidence="9">ATP-binding component of an ABC superfamily transporter</fullName>
        <ecNumber evidence="9">3.6.1.3</ecNumber>
    </submittedName>
</protein>
<evidence type="ECO:0000259" key="8">
    <source>
        <dbReference type="PROSITE" id="PS50893"/>
    </source>
</evidence>
<dbReference type="InterPro" id="IPR003593">
    <property type="entry name" value="AAA+_ATPase"/>
</dbReference>
<evidence type="ECO:0000256" key="4">
    <source>
        <dbReference type="ARBA" id="ARBA00022741"/>
    </source>
</evidence>
<dbReference type="EC" id="3.6.1.3" evidence="9"/>
<evidence type="ECO:0000256" key="3">
    <source>
        <dbReference type="ARBA" id="ARBA00022519"/>
    </source>
</evidence>
<dbReference type="GO" id="GO:0016887">
    <property type="term" value="F:ATP hydrolysis activity"/>
    <property type="evidence" value="ECO:0007669"/>
    <property type="project" value="InterPro"/>
</dbReference>
<proteinExistence type="inferred from homology"/>
<dbReference type="Proteomes" id="UP000005050">
    <property type="component" value="Unassembled WGS sequence"/>
</dbReference>
<dbReference type="STRING" id="660596.DSJ_13560"/>
<keyword evidence="2" id="KW-1003">Cell membrane</keyword>
<keyword evidence="3" id="KW-0997">Cell inner membrane</keyword>
<dbReference type="InterPro" id="IPR027417">
    <property type="entry name" value="P-loop_NTPase"/>
</dbReference>
<accession>H3RCN3</accession>
<sequence>MHRLSDIDEPDLLTPIQEATMAPSLPLLDAQDVTFSHGGRQLLQPVSLQLSPGDVVVLTGASGSGKSTFLKILASLLTPTTGEIRFQGRDIATLRAEEYRQQVSYCFQTPQLFGQTVYDNLALPWQLRRQTPPQAKLKAALESVNLSPDMLNAAIEPLSGGEKQRIGLLRHLQFVPAVLLLDEVTSALDEENSLTVQSLIRRLVAEHPMAVVWISHDVNDIQQAEHVLRLTSPDREKMNASDNNK</sequence>
<evidence type="ECO:0000256" key="1">
    <source>
        <dbReference type="ARBA" id="ARBA00006526"/>
    </source>
</evidence>
<dbReference type="eggNOG" id="COG4619">
    <property type="taxonomic scope" value="Bacteria"/>
</dbReference>
<dbReference type="GO" id="GO:0005524">
    <property type="term" value="F:ATP binding"/>
    <property type="evidence" value="ECO:0007669"/>
    <property type="project" value="UniProtKB-KW"/>
</dbReference>
<keyword evidence="5 9" id="KW-0067">ATP-binding</keyword>
<evidence type="ECO:0000313" key="10">
    <source>
        <dbReference type="Proteomes" id="UP000005050"/>
    </source>
</evidence>
<organism evidence="9 10">
    <name type="scientific">Pantoea stewartii subsp. stewartii DC283</name>
    <dbReference type="NCBI Taxonomy" id="660596"/>
    <lineage>
        <taxon>Bacteria</taxon>
        <taxon>Pseudomonadati</taxon>
        <taxon>Pseudomonadota</taxon>
        <taxon>Gammaproteobacteria</taxon>
        <taxon>Enterobacterales</taxon>
        <taxon>Erwiniaceae</taxon>
        <taxon>Pantoea</taxon>
    </lineage>
</organism>
<dbReference type="SUPFAM" id="SSF52540">
    <property type="entry name" value="P-loop containing nucleoside triphosphate hydrolases"/>
    <property type="match status" value="1"/>
</dbReference>
<dbReference type="PATRIC" id="fig|660596.6.peg.1795"/>
<dbReference type="PANTHER" id="PTHR43423">
    <property type="entry name" value="ABC TRANSPORTER I FAMILY MEMBER 17"/>
    <property type="match status" value="1"/>
</dbReference>
<keyword evidence="7" id="KW-0472">Membrane</keyword>
<evidence type="ECO:0000256" key="5">
    <source>
        <dbReference type="ARBA" id="ARBA00022840"/>
    </source>
</evidence>
<evidence type="ECO:0000256" key="7">
    <source>
        <dbReference type="ARBA" id="ARBA00023136"/>
    </source>
</evidence>
<evidence type="ECO:0000256" key="2">
    <source>
        <dbReference type="ARBA" id="ARBA00022475"/>
    </source>
</evidence>
<dbReference type="AlphaFoldDB" id="H3RCN3"/>
<dbReference type="PANTHER" id="PTHR43423:SF12">
    <property type="entry name" value="IRON EXPORT ATP-BINDING PROTEIN FETA-RELATED"/>
    <property type="match status" value="1"/>
</dbReference>
<keyword evidence="9" id="KW-0378">Hydrolase</keyword>
<dbReference type="Pfam" id="PF00005">
    <property type="entry name" value="ABC_tran"/>
    <property type="match status" value="1"/>
</dbReference>
<dbReference type="SMART" id="SM00382">
    <property type="entry name" value="AAA"/>
    <property type="match status" value="1"/>
</dbReference>
<feature type="domain" description="ABC transporter" evidence="8">
    <location>
        <begin position="28"/>
        <end position="245"/>
    </location>
</feature>
<gene>
    <name evidence="9" type="ORF">CKS_3558</name>
</gene>
<dbReference type="NCBIfam" id="NF007601">
    <property type="entry name" value="PRK10247.1"/>
    <property type="match status" value="1"/>
</dbReference>
<reference evidence="9 10" key="1">
    <citation type="journal article" date="2012" name="Mol. Microbiol.">
        <title>The genetic and structural basis of two distinct terminal side branch residues in stewartan and amylovoran exopolysaccharides and their potential role in host adaptation.</title>
        <authorList>
            <person name="Wang X."/>
            <person name="Yang F."/>
            <person name="von Bodman S.B."/>
        </authorList>
    </citation>
    <scope>NUCLEOTIDE SEQUENCE [LARGE SCALE GENOMIC DNA]</scope>
    <source>
        <strain evidence="9 10">DC283</strain>
    </source>
</reference>
<name>H3RCN3_PANSE</name>
<dbReference type="PROSITE" id="PS50893">
    <property type="entry name" value="ABC_TRANSPORTER_2"/>
    <property type="match status" value="1"/>
</dbReference>
<dbReference type="EMBL" id="AHIE01000012">
    <property type="protein sequence ID" value="EHU00863.1"/>
    <property type="molecule type" value="Genomic_DNA"/>
</dbReference>
<dbReference type="Gene3D" id="3.40.50.300">
    <property type="entry name" value="P-loop containing nucleotide triphosphate hydrolases"/>
    <property type="match status" value="1"/>
</dbReference>
<comment type="similarity">
    <text evidence="1">Belongs to the ABC transporter superfamily. Drug exporter-2 (TC 3.A.1.117) family.</text>
</comment>
<evidence type="ECO:0000313" key="9">
    <source>
        <dbReference type="EMBL" id="EHU00863.1"/>
    </source>
</evidence>
<evidence type="ECO:0000256" key="6">
    <source>
        <dbReference type="ARBA" id="ARBA00022967"/>
    </source>
</evidence>
<comment type="caution">
    <text evidence="9">The sequence shown here is derived from an EMBL/GenBank/DDBJ whole genome shotgun (WGS) entry which is preliminary data.</text>
</comment>
<keyword evidence="6" id="KW-1278">Translocase</keyword>
<keyword evidence="4" id="KW-0547">Nucleotide-binding</keyword>